<feature type="region of interest" description="Disordered" evidence="5">
    <location>
        <begin position="1"/>
        <end position="63"/>
    </location>
</feature>
<evidence type="ECO:0000256" key="2">
    <source>
        <dbReference type="ARBA" id="ARBA00022692"/>
    </source>
</evidence>
<dbReference type="GO" id="GO:0046873">
    <property type="term" value="F:metal ion transmembrane transporter activity"/>
    <property type="evidence" value="ECO:0007669"/>
    <property type="project" value="InterPro"/>
</dbReference>
<dbReference type="GO" id="GO:0016020">
    <property type="term" value="C:membrane"/>
    <property type="evidence" value="ECO:0007669"/>
    <property type="project" value="UniProtKB-SubCell"/>
</dbReference>
<dbReference type="InterPro" id="IPR045863">
    <property type="entry name" value="CorA_TM1_TM2"/>
</dbReference>
<feature type="compositionally biased region" description="Basic residues" evidence="5">
    <location>
        <begin position="32"/>
        <end position="45"/>
    </location>
</feature>
<gene>
    <name evidence="7" type="ORF">AC579_10345</name>
</gene>
<evidence type="ECO:0000256" key="6">
    <source>
        <dbReference type="SAM" id="Phobius"/>
    </source>
</evidence>
<evidence type="ECO:0000313" key="7">
    <source>
        <dbReference type="EMBL" id="KXT12507.1"/>
    </source>
</evidence>
<keyword evidence="2 6" id="KW-0812">Transmembrane</keyword>
<dbReference type="SUPFAM" id="SSF144083">
    <property type="entry name" value="Magnesium transport protein CorA, transmembrane region"/>
    <property type="match status" value="1"/>
</dbReference>
<evidence type="ECO:0000256" key="3">
    <source>
        <dbReference type="ARBA" id="ARBA00022989"/>
    </source>
</evidence>
<evidence type="ECO:0000313" key="8">
    <source>
        <dbReference type="Proteomes" id="UP000073492"/>
    </source>
</evidence>
<evidence type="ECO:0000256" key="1">
    <source>
        <dbReference type="ARBA" id="ARBA00004141"/>
    </source>
</evidence>
<evidence type="ECO:0000256" key="4">
    <source>
        <dbReference type="ARBA" id="ARBA00023136"/>
    </source>
</evidence>
<feature type="transmembrane region" description="Helical" evidence="6">
    <location>
        <begin position="587"/>
        <end position="606"/>
    </location>
</feature>
<dbReference type="Proteomes" id="UP000073492">
    <property type="component" value="Unassembled WGS sequence"/>
</dbReference>
<comment type="caution">
    <text evidence="7">The sequence shown here is derived from an EMBL/GenBank/DDBJ whole genome shotgun (WGS) entry which is preliminary data.</text>
</comment>
<proteinExistence type="predicted"/>
<dbReference type="Gene3D" id="1.20.58.340">
    <property type="entry name" value="Magnesium transport protein CorA, transmembrane region"/>
    <property type="match status" value="1"/>
</dbReference>
<dbReference type="InterPro" id="IPR002523">
    <property type="entry name" value="MgTranspt_CorA/ZnTranspt_ZntB"/>
</dbReference>
<keyword evidence="8" id="KW-1185">Reference proteome</keyword>
<reference evidence="7 8" key="1">
    <citation type="submission" date="2015-07" db="EMBL/GenBank/DDBJ databases">
        <title>Comparative genomics of the Sigatoka disease complex on banana suggests a link between parallel evolutionary changes in Pseudocercospora fijiensis and Pseudocercospora eumusae and increased virulence on the banana host.</title>
        <authorList>
            <person name="Chang T.-C."/>
            <person name="Salvucci A."/>
            <person name="Crous P.W."/>
            <person name="Stergiopoulos I."/>
        </authorList>
    </citation>
    <scope>NUCLEOTIDE SEQUENCE [LARGE SCALE GENOMIC DNA]</scope>
    <source>
        <strain evidence="7 8">CBS 116634</strain>
    </source>
</reference>
<feature type="transmembrane region" description="Helical" evidence="6">
    <location>
        <begin position="552"/>
        <end position="575"/>
    </location>
</feature>
<dbReference type="Pfam" id="PF01544">
    <property type="entry name" value="CorA"/>
    <property type="match status" value="1"/>
</dbReference>
<accession>A0A139ICL8</accession>
<dbReference type="STRING" id="113226.A0A139ICL8"/>
<evidence type="ECO:0000256" key="5">
    <source>
        <dbReference type="SAM" id="MobiDB-lite"/>
    </source>
</evidence>
<keyword evidence="4 6" id="KW-0472">Membrane</keyword>
<comment type="subcellular location">
    <subcellularLocation>
        <location evidence="1">Membrane</location>
        <topology evidence="1">Multi-pass membrane protein</topology>
    </subcellularLocation>
</comment>
<dbReference type="OrthoDB" id="3231000at2759"/>
<protein>
    <submittedName>
        <fullName evidence="7">Uncharacterized protein</fullName>
    </submittedName>
</protein>
<dbReference type="AlphaFoldDB" id="A0A139ICL8"/>
<name>A0A139ICL8_9PEZI</name>
<sequence length="668" mass="76737">MGQTLSSRPPGRSGKQDPEASLAKHGLPTHHAALRPRQKNSHVKAHASACEDDNGGKLSKKQRRKIREWGDAIQPHTDEGGDAYYIGDAYEAAQCAHEWKVPNPGPYLRYIKHASKSLPHLEYLAHWMEVTCAPPKWKFVKANPRSRSQRAERTKACVVDYAIHEQPRLNHCDSVFELQAALKTSPLEADVPKARLIVVEDLCRDLVEYLGSHYSVDPLFFLSHIGDYLFHTTRDRWVELPNLDVDMRKQSHFNLQYLRPRYFKTEESFQQAERQSGTFNVLRRLDSDRSRKKLQNMALDRPEGSVTLTRAKTSLWVKPRKEGEPVIAILIVDPTVSEGHPLWGGYRPFQETPSFADWQEDPDEEVAGPPPPTVSLYEHVLYWCSQVSPEEVERIQKEPRYIGLPMYRLVVADWMAVLKYMTTMLGLIEWGFEKPHWSEDPSDIEELVKKFSPWRRNIGYYQTMISDAIARLFPPALKAQLDPMQQPSPPQLLNPPTPACDETGVLSLWTDFKNIKQQMTDSQNRINSIQTMAGNVINTEEARRAVRQNKNLARLTFLATVFIPLNFTTSFLSMSPNFGSGPGAIETIWLFFAIGVPIMILALLIVDLTHPERDRSLCRRHWRKMHVKIFGRREEVDDEDPRPGIGMKNKTIPWPYRTQMSYTKDAKK</sequence>
<organism evidence="7 8">
    <name type="scientific">Pseudocercospora musae</name>
    <dbReference type="NCBI Taxonomy" id="113226"/>
    <lineage>
        <taxon>Eukaryota</taxon>
        <taxon>Fungi</taxon>
        <taxon>Dikarya</taxon>
        <taxon>Ascomycota</taxon>
        <taxon>Pezizomycotina</taxon>
        <taxon>Dothideomycetes</taxon>
        <taxon>Dothideomycetidae</taxon>
        <taxon>Mycosphaerellales</taxon>
        <taxon>Mycosphaerellaceae</taxon>
        <taxon>Pseudocercospora</taxon>
    </lineage>
</organism>
<keyword evidence="3 6" id="KW-1133">Transmembrane helix</keyword>
<dbReference type="EMBL" id="LFZO01000149">
    <property type="protein sequence ID" value="KXT12507.1"/>
    <property type="molecule type" value="Genomic_DNA"/>
</dbReference>